<feature type="non-terminal residue" evidence="3">
    <location>
        <position position="1"/>
    </location>
</feature>
<dbReference type="Pfam" id="PF03140">
    <property type="entry name" value="DUF247"/>
    <property type="match status" value="1"/>
</dbReference>
<keyword evidence="2" id="KW-1133">Transmembrane helix</keyword>
<protein>
    <submittedName>
        <fullName evidence="3">Uncharacterized protein</fullName>
    </submittedName>
</protein>
<proteinExistence type="predicted"/>
<reference evidence="3 4" key="1">
    <citation type="journal article" date="2021" name="Commun. Biol.">
        <title>The genome of Shorea leprosula (Dipterocarpaceae) highlights the ecological relevance of drought in aseasonal tropical rainforests.</title>
        <authorList>
            <person name="Ng K.K.S."/>
            <person name="Kobayashi M.J."/>
            <person name="Fawcett J.A."/>
            <person name="Hatakeyama M."/>
            <person name="Paape T."/>
            <person name="Ng C.H."/>
            <person name="Ang C.C."/>
            <person name="Tnah L.H."/>
            <person name="Lee C.T."/>
            <person name="Nishiyama T."/>
            <person name="Sese J."/>
            <person name="O'Brien M.J."/>
            <person name="Copetti D."/>
            <person name="Mohd Noor M.I."/>
            <person name="Ong R.C."/>
            <person name="Putra M."/>
            <person name="Sireger I.Z."/>
            <person name="Indrioko S."/>
            <person name="Kosugi Y."/>
            <person name="Izuno A."/>
            <person name="Isagi Y."/>
            <person name="Lee S.L."/>
            <person name="Shimizu K.K."/>
        </authorList>
    </citation>
    <scope>NUCLEOTIDE SEQUENCE [LARGE SCALE GENOMIC DNA]</scope>
    <source>
        <strain evidence="3">214</strain>
    </source>
</reference>
<name>A0AAV5MLS5_9ROSI</name>
<evidence type="ECO:0000313" key="4">
    <source>
        <dbReference type="Proteomes" id="UP001054252"/>
    </source>
</evidence>
<dbReference type="InterPro" id="IPR004158">
    <property type="entry name" value="DUF247_pln"/>
</dbReference>
<feature type="compositionally biased region" description="Low complexity" evidence="1">
    <location>
        <begin position="201"/>
        <end position="210"/>
    </location>
</feature>
<keyword evidence="2" id="KW-0472">Membrane</keyword>
<evidence type="ECO:0000256" key="1">
    <source>
        <dbReference type="SAM" id="MobiDB-lite"/>
    </source>
</evidence>
<accession>A0AAV5MLS5</accession>
<keyword evidence="2" id="KW-0812">Transmembrane</keyword>
<dbReference type="PANTHER" id="PTHR31170:SF17">
    <property type="match status" value="1"/>
</dbReference>
<dbReference type="AlphaFoldDB" id="A0AAV5MLS5"/>
<gene>
    <name evidence="3" type="ORF">SLEP1_g57090</name>
</gene>
<organism evidence="3 4">
    <name type="scientific">Rubroshorea leprosula</name>
    <dbReference type="NCBI Taxonomy" id="152421"/>
    <lineage>
        <taxon>Eukaryota</taxon>
        <taxon>Viridiplantae</taxon>
        <taxon>Streptophyta</taxon>
        <taxon>Embryophyta</taxon>
        <taxon>Tracheophyta</taxon>
        <taxon>Spermatophyta</taxon>
        <taxon>Magnoliopsida</taxon>
        <taxon>eudicotyledons</taxon>
        <taxon>Gunneridae</taxon>
        <taxon>Pentapetalae</taxon>
        <taxon>rosids</taxon>
        <taxon>malvids</taxon>
        <taxon>Malvales</taxon>
        <taxon>Dipterocarpaceae</taxon>
        <taxon>Rubroshorea</taxon>
    </lineage>
</organism>
<feature type="transmembrane region" description="Helical" evidence="2">
    <location>
        <begin position="377"/>
        <end position="404"/>
    </location>
</feature>
<dbReference type="PANTHER" id="PTHR31170">
    <property type="entry name" value="BNAC04G53230D PROTEIN"/>
    <property type="match status" value="1"/>
</dbReference>
<dbReference type="Proteomes" id="UP001054252">
    <property type="component" value="Unassembled WGS sequence"/>
</dbReference>
<feature type="compositionally biased region" description="Basic and acidic residues" evidence="1">
    <location>
        <begin position="187"/>
        <end position="196"/>
    </location>
</feature>
<sequence>RAMLDLLLVENQIPFFILSELFDMTVMRNDEPRDFVDMAIDFLSMVVTPPENQNSRPKNIKHLLGLLHDCWTFSPDCWEVHIPYSLGDPESLEEVRSLSPEAKLNLCSSGVVRSSPPEPLEELRFPLLKAVDNPNSSLSKLSEEDPISMAATFVSFSEPKPSVHLCYLQEKDALEAKPSTTFSPLKSLEEAEEVPRKPKGAAPAPSTAADSDNKLASNPSWKEWRLISSATQLSEAGIVFKKKIEGRLFDIEFDKGVMSIPTLRIDDNTESILRNLVAYEQCSKGASSKRFTDYIIFMDRLINTWKDVELLSRHGVIDNWLGDHEVVAKIFNKLGDSVLFSEDFSYFGTFKKVNKHCDEDWNKWKADLLRKYFNNPWAGISFFAGIFLLLLTVLTSVISVLSFLSN</sequence>
<keyword evidence="4" id="KW-1185">Reference proteome</keyword>
<feature type="region of interest" description="Disordered" evidence="1">
    <location>
        <begin position="179"/>
        <end position="216"/>
    </location>
</feature>
<evidence type="ECO:0000313" key="3">
    <source>
        <dbReference type="EMBL" id="GKV50383.1"/>
    </source>
</evidence>
<evidence type="ECO:0000256" key="2">
    <source>
        <dbReference type="SAM" id="Phobius"/>
    </source>
</evidence>
<comment type="caution">
    <text evidence="3">The sequence shown here is derived from an EMBL/GenBank/DDBJ whole genome shotgun (WGS) entry which is preliminary data.</text>
</comment>
<dbReference type="EMBL" id="BPVZ01000362">
    <property type="protein sequence ID" value="GKV50383.1"/>
    <property type="molecule type" value="Genomic_DNA"/>
</dbReference>